<dbReference type="PANTHER" id="PTHR19384:SF84">
    <property type="entry name" value="METHIONINE SYNTHASE REDUCTASE"/>
    <property type="match status" value="1"/>
</dbReference>
<dbReference type="SUPFAM" id="SSF52343">
    <property type="entry name" value="Ferredoxin reductase-like, C-terminal NADP-linked domain"/>
    <property type="match status" value="1"/>
</dbReference>
<protein>
    <submittedName>
        <fullName evidence="3">Methionine synthase reductase-like</fullName>
    </submittedName>
</protein>
<dbReference type="GO" id="GO:0050660">
    <property type="term" value="F:flavin adenine dinucleotide binding"/>
    <property type="evidence" value="ECO:0007669"/>
    <property type="project" value="TreeGrafter"/>
</dbReference>
<dbReference type="GO" id="GO:0009086">
    <property type="term" value="P:methionine biosynthetic process"/>
    <property type="evidence" value="ECO:0007669"/>
    <property type="project" value="TreeGrafter"/>
</dbReference>
<organism evidence="2 3">
    <name type="scientific">Clupea harengus</name>
    <name type="common">Atlantic herring</name>
    <dbReference type="NCBI Taxonomy" id="7950"/>
    <lineage>
        <taxon>Eukaryota</taxon>
        <taxon>Metazoa</taxon>
        <taxon>Chordata</taxon>
        <taxon>Craniata</taxon>
        <taxon>Vertebrata</taxon>
        <taxon>Euteleostomi</taxon>
        <taxon>Actinopterygii</taxon>
        <taxon>Neopterygii</taxon>
        <taxon>Teleostei</taxon>
        <taxon>Clupei</taxon>
        <taxon>Clupeiformes</taxon>
        <taxon>Clupeoidei</taxon>
        <taxon>Clupeidae</taxon>
        <taxon>Clupea</taxon>
    </lineage>
</organism>
<dbReference type="GO" id="GO:0050667">
    <property type="term" value="P:homocysteine metabolic process"/>
    <property type="evidence" value="ECO:0007669"/>
    <property type="project" value="TreeGrafter"/>
</dbReference>
<dbReference type="Gene3D" id="3.40.50.80">
    <property type="entry name" value="Nucleotide-binding domain of ferredoxin-NADP reductase (FNR) module"/>
    <property type="match status" value="1"/>
</dbReference>
<dbReference type="GO" id="GO:0010181">
    <property type="term" value="F:FMN binding"/>
    <property type="evidence" value="ECO:0007669"/>
    <property type="project" value="TreeGrafter"/>
</dbReference>
<dbReference type="GeneID" id="116224467"/>
<evidence type="ECO:0000313" key="2">
    <source>
        <dbReference type="Proteomes" id="UP000515152"/>
    </source>
</evidence>
<accession>A0A6P8GZM9</accession>
<evidence type="ECO:0000313" key="3">
    <source>
        <dbReference type="RefSeq" id="XP_031440260.1"/>
    </source>
</evidence>
<dbReference type="KEGG" id="char:116224467"/>
<dbReference type="OrthoDB" id="1856718at2759"/>
<sequence>MNAAKYRDILEENLLQSAQDLRLGRSSPFSIVPKTIGCCLLFPPQGGAGEVCGERHPDLPESQLLQRRLRGDPSRAQPSPRYVQHNLLLHAKEVANILLKDKGYFYVCGDAKNMAKDVNDALMDIIVAETDVDKLGAMKMMATLREEKRYLQDIWG</sequence>
<dbReference type="AlphaFoldDB" id="A0A6P8GZM9"/>
<evidence type="ECO:0000256" key="1">
    <source>
        <dbReference type="ARBA" id="ARBA00022630"/>
    </source>
</evidence>
<gene>
    <name evidence="3" type="primary">LOC116224467</name>
</gene>
<reference evidence="3" key="1">
    <citation type="submission" date="2025-08" db="UniProtKB">
        <authorList>
            <consortium name="RefSeq"/>
        </authorList>
    </citation>
    <scope>IDENTIFICATION</scope>
</reference>
<name>A0A6P8GZM9_CLUHA</name>
<dbReference type="InterPro" id="IPR039261">
    <property type="entry name" value="FNR_nucleotide-bd"/>
</dbReference>
<keyword evidence="1" id="KW-0285">Flavoprotein</keyword>
<keyword evidence="2" id="KW-1185">Reference proteome</keyword>
<proteinExistence type="predicted"/>
<dbReference type="RefSeq" id="XP_031440260.1">
    <property type="nucleotide sequence ID" value="XM_031584400.1"/>
</dbReference>
<dbReference type="PANTHER" id="PTHR19384">
    <property type="entry name" value="NITRIC OXIDE SYNTHASE-RELATED"/>
    <property type="match status" value="1"/>
</dbReference>
<dbReference type="Proteomes" id="UP000515152">
    <property type="component" value="Chromosome 17"/>
</dbReference>
<dbReference type="GO" id="GO:0030586">
    <property type="term" value="F:[methionine synthase] reductase (NADPH) activity"/>
    <property type="evidence" value="ECO:0007669"/>
    <property type="project" value="TreeGrafter"/>
</dbReference>
<dbReference type="GO" id="GO:0005829">
    <property type="term" value="C:cytosol"/>
    <property type="evidence" value="ECO:0007669"/>
    <property type="project" value="TreeGrafter"/>
</dbReference>